<dbReference type="EMBL" id="JAVFKY010000001">
    <property type="protein sequence ID" value="KAK5583170.1"/>
    <property type="molecule type" value="Genomic_DNA"/>
</dbReference>
<dbReference type="GO" id="GO:0005634">
    <property type="term" value="C:nucleus"/>
    <property type="evidence" value="ECO:0007669"/>
    <property type="project" value="TreeGrafter"/>
</dbReference>
<keyword evidence="7" id="KW-1185">Reference proteome</keyword>
<dbReference type="InterPro" id="IPR029071">
    <property type="entry name" value="Ubiquitin-like_domsf"/>
</dbReference>
<comment type="similarity">
    <text evidence="4">Belongs to the TBCB family.</text>
</comment>
<accession>A0AAN7UB32</accession>
<dbReference type="Proteomes" id="UP001344447">
    <property type="component" value="Unassembled WGS sequence"/>
</dbReference>
<dbReference type="SUPFAM" id="SSF74924">
    <property type="entry name" value="Cap-Gly domain"/>
    <property type="match status" value="1"/>
</dbReference>
<feature type="domain" description="CAP-Gly" evidence="5">
    <location>
        <begin position="215"/>
        <end position="257"/>
    </location>
</feature>
<name>A0AAN7UB32_9MYCE</name>
<keyword evidence="2" id="KW-0963">Cytoplasm</keyword>
<evidence type="ECO:0000259" key="5">
    <source>
        <dbReference type="PROSITE" id="PS50245"/>
    </source>
</evidence>
<comment type="caution">
    <text evidence="6">The sequence shown here is derived from an EMBL/GenBank/DDBJ whole genome shotgun (WGS) entry which is preliminary data.</text>
</comment>
<dbReference type="GO" id="GO:0005737">
    <property type="term" value="C:cytoplasm"/>
    <property type="evidence" value="ECO:0007669"/>
    <property type="project" value="UniProtKB-SubCell"/>
</dbReference>
<keyword evidence="3" id="KW-0143">Chaperone</keyword>
<evidence type="ECO:0000256" key="1">
    <source>
        <dbReference type="ARBA" id="ARBA00004496"/>
    </source>
</evidence>
<organism evidence="6 7">
    <name type="scientific">Dictyostelium firmibasis</name>
    <dbReference type="NCBI Taxonomy" id="79012"/>
    <lineage>
        <taxon>Eukaryota</taxon>
        <taxon>Amoebozoa</taxon>
        <taxon>Evosea</taxon>
        <taxon>Eumycetozoa</taxon>
        <taxon>Dictyostelia</taxon>
        <taxon>Dictyosteliales</taxon>
        <taxon>Dictyosteliaceae</taxon>
        <taxon>Dictyostelium</taxon>
    </lineage>
</organism>
<sequence length="271" mass="30849">MSSTNKLSDFEIVRGYVIGDGKDVPVGKAPEGNVRLEITHSVLTGESISSSNFKNFLLDTKIKDFKEKLYRFVGTEPKYMELILRDESKVNEICKLEDDEKTLEFYEPKDGMNIHVIDKDPNNFVSYLQDISKAPKPVISEEDYNKREGTYKKWKEEQLKKDLENVNNNNNNNNNINSNDATDNEIEIKVGDRCKVVSDDPTNYDERLGKVQFVGTVEFSSGVWVGVELDLPLGKNDGSVKGKKYFQCTQKYGCFAKPKNVLVGDYPEEEI</sequence>
<dbReference type="GO" id="GO:0007021">
    <property type="term" value="P:tubulin complex assembly"/>
    <property type="evidence" value="ECO:0007669"/>
    <property type="project" value="InterPro"/>
</dbReference>
<dbReference type="GO" id="GO:0051010">
    <property type="term" value="F:microtubule plus-end binding"/>
    <property type="evidence" value="ECO:0007669"/>
    <property type="project" value="TreeGrafter"/>
</dbReference>
<dbReference type="CDD" id="cd01789">
    <property type="entry name" value="Ubl_TBCB"/>
    <property type="match status" value="1"/>
</dbReference>
<proteinExistence type="inferred from homology"/>
<dbReference type="Gene3D" id="3.10.20.90">
    <property type="entry name" value="Phosphatidylinositol 3-kinase Catalytic Subunit, Chain A, domain 1"/>
    <property type="match status" value="1"/>
</dbReference>
<dbReference type="Pfam" id="PF01302">
    <property type="entry name" value="CAP_GLY"/>
    <property type="match status" value="1"/>
</dbReference>
<dbReference type="GO" id="GO:0007023">
    <property type="term" value="P:post-chaperonin tubulin folding pathway"/>
    <property type="evidence" value="ECO:0007669"/>
    <property type="project" value="InterPro"/>
</dbReference>
<evidence type="ECO:0000256" key="4">
    <source>
        <dbReference type="ARBA" id="ARBA00025779"/>
    </source>
</evidence>
<dbReference type="InterPro" id="IPR045172">
    <property type="entry name" value="TBCB_Ubl"/>
</dbReference>
<dbReference type="GO" id="GO:0043014">
    <property type="term" value="F:alpha-tubulin binding"/>
    <property type="evidence" value="ECO:0007669"/>
    <property type="project" value="InterPro"/>
</dbReference>
<dbReference type="AlphaFoldDB" id="A0AAN7UB32"/>
<evidence type="ECO:0000313" key="7">
    <source>
        <dbReference type="Proteomes" id="UP001344447"/>
    </source>
</evidence>
<dbReference type="Gene3D" id="2.30.30.190">
    <property type="entry name" value="CAP Gly-rich-like domain"/>
    <property type="match status" value="1"/>
</dbReference>
<protein>
    <recommendedName>
        <fullName evidence="5">CAP-Gly domain-containing protein</fullName>
    </recommendedName>
</protein>
<dbReference type="PROSITE" id="PS50245">
    <property type="entry name" value="CAP_GLY_2"/>
    <property type="match status" value="1"/>
</dbReference>
<dbReference type="GO" id="GO:0035371">
    <property type="term" value="C:microtubule plus-end"/>
    <property type="evidence" value="ECO:0007669"/>
    <property type="project" value="TreeGrafter"/>
</dbReference>
<dbReference type="Pfam" id="PF14560">
    <property type="entry name" value="Ubiquitin_2"/>
    <property type="match status" value="1"/>
</dbReference>
<dbReference type="SMART" id="SM01052">
    <property type="entry name" value="CAP_GLY"/>
    <property type="match status" value="1"/>
</dbReference>
<dbReference type="PANTHER" id="PTHR18916">
    <property type="entry name" value="DYNACTIN 1-RELATED MICROTUBULE-BINDING"/>
    <property type="match status" value="1"/>
</dbReference>
<evidence type="ECO:0000313" key="6">
    <source>
        <dbReference type="EMBL" id="KAK5583170.1"/>
    </source>
</evidence>
<dbReference type="PANTHER" id="PTHR18916:SF85">
    <property type="entry name" value="TUBULIN-FOLDING COFACTOR B"/>
    <property type="match status" value="1"/>
</dbReference>
<gene>
    <name evidence="6" type="ORF">RB653_004761</name>
</gene>
<dbReference type="PROSITE" id="PS00845">
    <property type="entry name" value="CAP_GLY_1"/>
    <property type="match status" value="1"/>
</dbReference>
<evidence type="ECO:0000256" key="2">
    <source>
        <dbReference type="ARBA" id="ARBA00022490"/>
    </source>
</evidence>
<dbReference type="InterPro" id="IPR036859">
    <property type="entry name" value="CAP-Gly_dom_sf"/>
</dbReference>
<dbReference type="SUPFAM" id="SSF54236">
    <property type="entry name" value="Ubiquitin-like"/>
    <property type="match status" value="1"/>
</dbReference>
<dbReference type="GO" id="GO:0031122">
    <property type="term" value="P:cytoplasmic microtubule organization"/>
    <property type="evidence" value="ECO:0007669"/>
    <property type="project" value="TreeGrafter"/>
</dbReference>
<reference evidence="6 7" key="1">
    <citation type="submission" date="2023-11" db="EMBL/GenBank/DDBJ databases">
        <title>Dfirmibasis_genome.</title>
        <authorList>
            <person name="Edelbroek B."/>
            <person name="Kjellin J."/>
            <person name="Jerlstrom-Hultqvist J."/>
            <person name="Soderbom F."/>
        </authorList>
    </citation>
    <scope>NUCLEOTIDE SEQUENCE [LARGE SCALE GENOMIC DNA]</scope>
    <source>
        <strain evidence="6 7">TNS-C-14</strain>
    </source>
</reference>
<dbReference type="InterPro" id="IPR000938">
    <property type="entry name" value="CAP-Gly_domain"/>
</dbReference>
<dbReference type="InterPro" id="IPR000626">
    <property type="entry name" value="Ubiquitin-like_dom"/>
</dbReference>
<evidence type="ECO:0000256" key="3">
    <source>
        <dbReference type="ARBA" id="ARBA00023186"/>
    </source>
</evidence>
<comment type="subcellular location">
    <subcellularLocation>
        <location evidence="1">Cytoplasm</location>
    </subcellularLocation>
</comment>